<dbReference type="EMBL" id="CP000473">
    <property type="protein sequence ID" value="ABJ82124.1"/>
    <property type="molecule type" value="Genomic_DNA"/>
</dbReference>
<dbReference type="Gene3D" id="2.40.170.20">
    <property type="entry name" value="TonB-dependent receptor, beta-barrel domain"/>
    <property type="match status" value="1"/>
</dbReference>
<protein>
    <submittedName>
        <fullName evidence="5">TonB-dependent receptor</fullName>
    </submittedName>
</protein>
<feature type="signal peptide" evidence="4">
    <location>
        <begin position="1"/>
        <end position="19"/>
    </location>
</feature>
<dbReference type="eggNOG" id="COG4771">
    <property type="taxonomic scope" value="Bacteria"/>
</dbReference>
<comment type="subcellular location">
    <subcellularLocation>
        <location evidence="1">Cell outer membrane</location>
    </subcellularLocation>
</comment>
<sequence precursor="true">MKTLASGAILLLLAGSAFGQSLGNAGTIEGSVVDPSGAAVVQATVTLHNAVTGYHQAAVTTPEGTFRFTNIPPNPYHLEVKAPGFTVFAQDLGVRNAIPIEVKATLALSSAQSSVTVSGAGAAMVEVDPSAHTDADRSLIMKLPAVDPAGGLSQAITYSTGGVAADGNGLFHPLGDHAQSSYVVDGQPISDQQSKVFSTQLPTSAIQSMAVVTGTPDAEFGDKSSLVANITTRSGLGAPRAFGNIDATYGGFGSSGGSAGLGFGSAKAGNFLAVEGIRSGRFLDTPEFTPFHDKGNSESIFDRFDYQPNGQNVFHLNLFGARNWIQIPNTYDGLAQDQHQRVMTWSLAPGFQHTFNAHSLLTINPYIRKDQFTYYASRDPFADSPSTQNQSRQLLNWGVKSDLAIAAGRHDLKFGIDLKQTRLMENFGFGITDSTFNPICLDSNGDPAGAATLINPGNCAAAGFVPNPNVSTGLIPFDLTRGGSLFNFHAAHNINQYAFYAQDAIKAGNFLFKIGFRGEHYDGLVTDNGAEPRAGIAYNVKKTGTVLRVAYARTFETPFNENLLLANATGAGGLSQGVFGADAVAIKPGHRNQFNAGLQQSLGRHLLLDADYFWKFTHSAYDFSTLLNTTLTFPISWHNSKLDGVTGRLSTTNMGGFQAYWTFGHTRARYFPPEIGGLVAQGAPLAGGVFRIDHDQAFQSTAVARYQHKTFEWISLTWRYDSGLVVSGVPDSDAALALTAAQQTSIGLACGGAFATYSSPITSCAGPVTSKLLTLPQAGQENDDHNPDRVKPRHIFNLGIGSDNLFHTERRQHFTASLEVANLTNKVSLYNFLSTFSGTHFLQPRTFVGRFGITF</sequence>
<dbReference type="Pfam" id="PF13620">
    <property type="entry name" value="CarboxypepD_reg"/>
    <property type="match status" value="1"/>
</dbReference>
<organism evidence="5">
    <name type="scientific">Solibacter usitatus (strain Ellin6076)</name>
    <dbReference type="NCBI Taxonomy" id="234267"/>
    <lineage>
        <taxon>Bacteria</taxon>
        <taxon>Pseudomonadati</taxon>
        <taxon>Acidobacteriota</taxon>
        <taxon>Terriglobia</taxon>
        <taxon>Bryobacterales</taxon>
        <taxon>Solibacteraceae</taxon>
        <taxon>Candidatus Solibacter</taxon>
    </lineage>
</organism>
<dbReference type="GO" id="GO:0009279">
    <property type="term" value="C:cell outer membrane"/>
    <property type="evidence" value="ECO:0007669"/>
    <property type="project" value="UniProtKB-SubCell"/>
</dbReference>
<feature type="chain" id="PRO_5004163380" evidence="4">
    <location>
        <begin position="20"/>
        <end position="855"/>
    </location>
</feature>
<dbReference type="InterPro" id="IPR008969">
    <property type="entry name" value="CarboxyPept-like_regulatory"/>
</dbReference>
<dbReference type="SUPFAM" id="SSF49464">
    <property type="entry name" value="Carboxypeptidase regulatory domain-like"/>
    <property type="match status" value="1"/>
</dbReference>
<keyword evidence="3" id="KW-0998">Cell outer membrane</keyword>
<keyword evidence="4" id="KW-0732">Signal</keyword>
<proteinExistence type="predicted"/>
<dbReference type="InterPro" id="IPR036942">
    <property type="entry name" value="Beta-barrel_TonB_sf"/>
</dbReference>
<keyword evidence="2" id="KW-0472">Membrane</keyword>
<dbReference type="InParanoid" id="Q02A02"/>
<evidence type="ECO:0000256" key="2">
    <source>
        <dbReference type="ARBA" id="ARBA00023136"/>
    </source>
</evidence>
<dbReference type="OrthoDB" id="100029at2"/>
<name>Q02A02_SOLUE</name>
<evidence type="ECO:0000256" key="1">
    <source>
        <dbReference type="ARBA" id="ARBA00004442"/>
    </source>
</evidence>
<evidence type="ECO:0000256" key="3">
    <source>
        <dbReference type="ARBA" id="ARBA00023237"/>
    </source>
</evidence>
<evidence type="ECO:0000313" key="5">
    <source>
        <dbReference type="EMBL" id="ABJ82124.1"/>
    </source>
</evidence>
<evidence type="ECO:0000256" key="4">
    <source>
        <dbReference type="SAM" id="SignalP"/>
    </source>
</evidence>
<accession>Q02A02</accession>
<reference evidence="5" key="1">
    <citation type="submission" date="2006-10" db="EMBL/GenBank/DDBJ databases">
        <title>Complete sequence of Solibacter usitatus Ellin6076.</title>
        <authorList>
            <consortium name="US DOE Joint Genome Institute"/>
            <person name="Copeland A."/>
            <person name="Lucas S."/>
            <person name="Lapidus A."/>
            <person name="Barry K."/>
            <person name="Detter J.C."/>
            <person name="Glavina del Rio T."/>
            <person name="Hammon N."/>
            <person name="Israni S."/>
            <person name="Dalin E."/>
            <person name="Tice H."/>
            <person name="Pitluck S."/>
            <person name="Thompson L.S."/>
            <person name="Brettin T."/>
            <person name="Bruce D."/>
            <person name="Han C."/>
            <person name="Tapia R."/>
            <person name="Gilna P."/>
            <person name="Schmutz J."/>
            <person name="Larimer F."/>
            <person name="Land M."/>
            <person name="Hauser L."/>
            <person name="Kyrpides N."/>
            <person name="Mikhailova N."/>
            <person name="Janssen P.H."/>
            <person name="Kuske C.R."/>
            <person name="Richardson P."/>
        </authorList>
    </citation>
    <scope>NUCLEOTIDE SEQUENCE</scope>
    <source>
        <strain evidence="5">Ellin6076</strain>
    </source>
</reference>
<dbReference type="AlphaFoldDB" id="Q02A02"/>
<dbReference type="KEGG" id="sus:Acid_1130"/>
<gene>
    <name evidence="5" type="ordered locus">Acid_1130</name>
</gene>
<dbReference type="HOGENOM" id="CLU_333674_0_0_0"/>
<dbReference type="STRING" id="234267.Acid_1130"/>
<dbReference type="Gene3D" id="2.60.40.1120">
    <property type="entry name" value="Carboxypeptidase-like, regulatory domain"/>
    <property type="match status" value="1"/>
</dbReference>
<keyword evidence="5" id="KW-0675">Receptor</keyword>
<dbReference type="SUPFAM" id="SSF56935">
    <property type="entry name" value="Porins"/>
    <property type="match status" value="1"/>
</dbReference>